<dbReference type="InterPro" id="IPR038726">
    <property type="entry name" value="PDDEXK_AddAB-type"/>
</dbReference>
<accession>X1AJI7</accession>
<feature type="domain" description="PD-(D/E)XK endonuclease-like" evidence="1">
    <location>
        <begin position="17"/>
        <end position="158"/>
    </location>
</feature>
<comment type="caution">
    <text evidence="2">The sequence shown here is derived from an EMBL/GenBank/DDBJ whole genome shotgun (WGS) entry which is preliminary data.</text>
</comment>
<dbReference type="EMBL" id="BART01008167">
    <property type="protein sequence ID" value="GAG69787.1"/>
    <property type="molecule type" value="Genomic_DNA"/>
</dbReference>
<evidence type="ECO:0000259" key="1">
    <source>
        <dbReference type="Pfam" id="PF12705"/>
    </source>
</evidence>
<organism evidence="2">
    <name type="scientific">marine sediment metagenome</name>
    <dbReference type="NCBI Taxonomy" id="412755"/>
    <lineage>
        <taxon>unclassified sequences</taxon>
        <taxon>metagenomes</taxon>
        <taxon>ecological metagenomes</taxon>
    </lineage>
</organism>
<dbReference type="AlphaFoldDB" id="X1AJI7"/>
<dbReference type="InterPro" id="IPR011335">
    <property type="entry name" value="Restrct_endonuc-II-like"/>
</dbReference>
<dbReference type="Gene3D" id="3.90.320.10">
    <property type="match status" value="1"/>
</dbReference>
<dbReference type="InterPro" id="IPR011604">
    <property type="entry name" value="PDDEXK-like_dom_sf"/>
</dbReference>
<protein>
    <recommendedName>
        <fullName evidence="1">PD-(D/E)XK endonuclease-like domain-containing protein</fullName>
    </recommendedName>
</protein>
<dbReference type="Pfam" id="PF12705">
    <property type="entry name" value="PDDEXK_1"/>
    <property type="match status" value="1"/>
</dbReference>
<proteinExistence type="predicted"/>
<name>X1AJI7_9ZZZZ</name>
<sequence>MEGLGEITRYQKPPHYSKFNIVDHESNVLLTGSPDGVFIKSDGSYLIVDYKTAKYTGKQDSLMPMYDVQLNSYAAIGEKCGLNPVSGLALIYMEPVTHVDAVADSINHRDDGFAMGFSAYIHQIELNVSSVPKLLSEVRIIYEMSNPPSGHANCSDCQIVERILEITEV</sequence>
<evidence type="ECO:0000313" key="2">
    <source>
        <dbReference type="EMBL" id="GAG69787.1"/>
    </source>
</evidence>
<reference evidence="2" key="1">
    <citation type="journal article" date="2014" name="Front. Microbiol.">
        <title>High frequency of phylogenetically diverse reductive dehalogenase-homologous genes in deep subseafloor sedimentary metagenomes.</title>
        <authorList>
            <person name="Kawai M."/>
            <person name="Futagami T."/>
            <person name="Toyoda A."/>
            <person name="Takaki Y."/>
            <person name="Nishi S."/>
            <person name="Hori S."/>
            <person name="Arai W."/>
            <person name="Tsubouchi T."/>
            <person name="Morono Y."/>
            <person name="Uchiyama I."/>
            <person name="Ito T."/>
            <person name="Fujiyama A."/>
            <person name="Inagaki F."/>
            <person name="Takami H."/>
        </authorList>
    </citation>
    <scope>NUCLEOTIDE SEQUENCE</scope>
    <source>
        <strain evidence="2">Expedition CK06-06</strain>
    </source>
</reference>
<gene>
    <name evidence="2" type="ORF">S01H4_18423</name>
</gene>
<dbReference type="SUPFAM" id="SSF52980">
    <property type="entry name" value="Restriction endonuclease-like"/>
    <property type="match status" value="1"/>
</dbReference>